<sequence>MEAAKLVSAPSQAGSELNTSVGGTSQHSLERRVAWLEEDVAVIHRRVKVECADTGGIAGDPGLRALVARLDGELAQERRARELLEVRMSSLEEALKREHSEREANMKSFSQDLESTMRGLIGRIDDGLSSGAASMRDRTDQTEVRLRSLIKRVDEGLTAGAAALQDSLSQSANGAEKLPERSVGRDRSAAPRGSVSPVTQQQQQQQHTQLQHQQQQQQPQLQHQQHHQHQQHSQHQVMRQAAYGMSRQRSPQTSQAPSHARSPLHTPSAAFPCSLQVPGTGLNAPGLGYPRQAPTGRVPMGWAPSR</sequence>
<feature type="compositionally biased region" description="Low complexity" evidence="2">
    <location>
        <begin position="200"/>
        <end position="223"/>
    </location>
</feature>
<comment type="caution">
    <text evidence="3">The sequence shown here is derived from an EMBL/GenBank/DDBJ whole genome shotgun (WGS) entry which is preliminary data.</text>
</comment>
<accession>A0AA36IS86</accession>
<evidence type="ECO:0000313" key="3">
    <source>
        <dbReference type="EMBL" id="CAJ1393022.1"/>
    </source>
</evidence>
<feature type="region of interest" description="Disordered" evidence="2">
    <location>
        <begin position="168"/>
        <end position="306"/>
    </location>
</feature>
<reference evidence="3" key="1">
    <citation type="submission" date="2023-08" db="EMBL/GenBank/DDBJ databases">
        <authorList>
            <person name="Chen Y."/>
            <person name="Shah S."/>
            <person name="Dougan E. K."/>
            <person name="Thang M."/>
            <person name="Chan C."/>
        </authorList>
    </citation>
    <scope>NUCLEOTIDE SEQUENCE</scope>
</reference>
<feature type="compositionally biased region" description="Polar residues" evidence="2">
    <location>
        <begin position="9"/>
        <end position="24"/>
    </location>
</feature>
<keyword evidence="4" id="KW-1185">Reference proteome</keyword>
<feature type="coiled-coil region" evidence="1">
    <location>
        <begin position="67"/>
        <end position="101"/>
    </location>
</feature>
<evidence type="ECO:0000256" key="1">
    <source>
        <dbReference type="SAM" id="Coils"/>
    </source>
</evidence>
<evidence type="ECO:0000313" key="4">
    <source>
        <dbReference type="Proteomes" id="UP001178507"/>
    </source>
</evidence>
<feature type="region of interest" description="Disordered" evidence="2">
    <location>
        <begin position="1"/>
        <end position="24"/>
    </location>
</feature>
<feature type="compositionally biased region" description="Polar residues" evidence="2">
    <location>
        <begin position="247"/>
        <end position="257"/>
    </location>
</feature>
<protein>
    <submittedName>
        <fullName evidence="3">Uncharacterized protein</fullName>
    </submittedName>
</protein>
<organism evidence="3 4">
    <name type="scientific">Effrenium voratum</name>
    <dbReference type="NCBI Taxonomy" id="2562239"/>
    <lineage>
        <taxon>Eukaryota</taxon>
        <taxon>Sar</taxon>
        <taxon>Alveolata</taxon>
        <taxon>Dinophyceae</taxon>
        <taxon>Suessiales</taxon>
        <taxon>Symbiodiniaceae</taxon>
        <taxon>Effrenium</taxon>
    </lineage>
</organism>
<name>A0AA36IS86_9DINO</name>
<feature type="compositionally biased region" description="Basic and acidic residues" evidence="2">
    <location>
        <begin position="177"/>
        <end position="189"/>
    </location>
</feature>
<proteinExistence type="predicted"/>
<evidence type="ECO:0000256" key="2">
    <source>
        <dbReference type="SAM" id="MobiDB-lite"/>
    </source>
</evidence>
<dbReference type="EMBL" id="CAUJNA010002458">
    <property type="protein sequence ID" value="CAJ1393022.1"/>
    <property type="molecule type" value="Genomic_DNA"/>
</dbReference>
<dbReference type="AlphaFoldDB" id="A0AA36IS86"/>
<gene>
    <name evidence="3" type="ORF">EVOR1521_LOCUS17973</name>
</gene>
<keyword evidence="1" id="KW-0175">Coiled coil</keyword>
<dbReference type="Proteomes" id="UP001178507">
    <property type="component" value="Unassembled WGS sequence"/>
</dbReference>